<evidence type="ECO:0008006" key="4">
    <source>
        <dbReference type="Google" id="ProtNLM"/>
    </source>
</evidence>
<dbReference type="RefSeq" id="WP_187814338.1">
    <property type="nucleotide sequence ID" value="NZ_JACTVJ010000006.1"/>
</dbReference>
<keyword evidence="3" id="KW-1185">Reference proteome</keyword>
<dbReference type="InterPro" id="IPR046342">
    <property type="entry name" value="CBS_dom_sf"/>
</dbReference>
<evidence type="ECO:0000313" key="2">
    <source>
        <dbReference type="EMBL" id="MBC9713911.1"/>
    </source>
</evidence>
<comment type="caution">
    <text evidence="2">The sequence shown here is derived from an EMBL/GenBank/DDBJ whole genome shotgun (WGS) entry which is preliminary data.</text>
</comment>
<sequence length="240" mass="25987">MLNETLAGIPVGRLMAPAPVTVPASGTIARFLADAPFGRYRHAAFPILAPDGTPVGLVTVARINRVPVYDRSHIPVSAVMCPLSDLTTAYAQSAGTDLLPLLESHAEQGEVLGVWPREPIEKYPPQLATWHHRGYRQANRGTTSFGPSRLRARSWAGAARPCGARRCDRGRGCRRNGRLGHLRQQMAAGRPAVASKPHIGSNQFCREGISALYRSRAKEHSQSTEYAPGPRSGDTAIRGR</sequence>
<protein>
    <recommendedName>
        <fullName evidence="4">CBS domain-containing protein</fullName>
    </recommendedName>
</protein>
<reference evidence="2 3" key="1">
    <citation type="submission" date="2020-08" db="EMBL/GenBank/DDBJ databases">
        <title>Genemic of Streptomyces polyaspartic.</title>
        <authorList>
            <person name="Liu W."/>
        </authorList>
    </citation>
    <scope>NUCLEOTIDE SEQUENCE [LARGE SCALE GENOMIC DNA]</scope>
    <source>
        <strain evidence="2 3">TRM66268-LWL</strain>
    </source>
</reference>
<gene>
    <name evidence="2" type="ORF">H9Y04_15175</name>
</gene>
<dbReference type="SUPFAM" id="SSF54631">
    <property type="entry name" value="CBS-domain pair"/>
    <property type="match status" value="1"/>
</dbReference>
<dbReference type="EMBL" id="JACTVJ010000006">
    <property type="protein sequence ID" value="MBC9713911.1"/>
    <property type="molecule type" value="Genomic_DNA"/>
</dbReference>
<name>A0ABR7SEH3_9ACTN</name>
<evidence type="ECO:0000313" key="3">
    <source>
        <dbReference type="Proteomes" id="UP000642284"/>
    </source>
</evidence>
<accession>A0ABR7SEH3</accession>
<proteinExistence type="predicted"/>
<evidence type="ECO:0000256" key="1">
    <source>
        <dbReference type="SAM" id="MobiDB-lite"/>
    </source>
</evidence>
<feature type="region of interest" description="Disordered" evidence="1">
    <location>
        <begin position="215"/>
        <end position="240"/>
    </location>
</feature>
<dbReference type="Proteomes" id="UP000642284">
    <property type="component" value="Unassembled WGS sequence"/>
</dbReference>
<organism evidence="2 3">
    <name type="scientific">Streptomyces polyasparticus</name>
    <dbReference type="NCBI Taxonomy" id="2767826"/>
    <lineage>
        <taxon>Bacteria</taxon>
        <taxon>Bacillati</taxon>
        <taxon>Actinomycetota</taxon>
        <taxon>Actinomycetes</taxon>
        <taxon>Kitasatosporales</taxon>
        <taxon>Streptomycetaceae</taxon>
        <taxon>Streptomyces</taxon>
    </lineage>
</organism>